<evidence type="ECO:0000313" key="6">
    <source>
        <dbReference type="Proteomes" id="UP000602647"/>
    </source>
</evidence>
<dbReference type="GO" id="GO:0003677">
    <property type="term" value="F:DNA binding"/>
    <property type="evidence" value="ECO:0007669"/>
    <property type="project" value="UniProtKB-KW"/>
</dbReference>
<organism evidence="5 6">
    <name type="scientific">Zhenpiania hominis</name>
    <dbReference type="NCBI Taxonomy" id="2763644"/>
    <lineage>
        <taxon>Bacteria</taxon>
        <taxon>Bacillati</taxon>
        <taxon>Bacillota</taxon>
        <taxon>Clostridia</taxon>
        <taxon>Peptostreptococcales</taxon>
        <taxon>Anaerovoracaceae</taxon>
        <taxon>Zhenpiania</taxon>
    </lineage>
</organism>
<comment type="caution">
    <text evidence="5">The sequence shown here is derived from an EMBL/GenBank/DDBJ whole genome shotgun (WGS) entry which is preliminary data.</text>
</comment>
<keyword evidence="2" id="KW-0238">DNA-binding</keyword>
<dbReference type="PANTHER" id="PTHR44846">
    <property type="entry name" value="MANNOSYL-D-GLYCERATE TRANSPORT/METABOLISM SYSTEM REPRESSOR MNGR-RELATED"/>
    <property type="match status" value="1"/>
</dbReference>
<dbReference type="PANTHER" id="PTHR44846:SF1">
    <property type="entry name" value="MANNOSYL-D-GLYCERATE TRANSPORT_METABOLISM SYSTEM REPRESSOR MNGR-RELATED"/>
    <property type="match status" value="1"/>
</dbReference>
<dbReference type="GO" id="GO:0045892">
    <property type="term" value="P:negative regulation of DNA-templated transcription"/>
    <property type="evidence" value="ECO:0007669"/>
    <property type="project" value="TreeGrafter"/>
</dbReference>
<dbReference type="InterPro" id="IPR028978">
    <property type="entry name" value="Chorismate_lyase_/UTRA_dom_sf"/>
</dbReference>
<dbReference type="Gene3D" id="3.40.1410.10">
    <property type="entry name" value="Chorismate lyase-like"/>
    <property type="match status" value="1"/>
</dbReference>
<dbReference type="GO" id="GO:0003700">
    <property type="term" value="F:DNA-binding transcription factor activity"/>
    <property type="evidence" value="ECO:0007669"/>
    <property type="project" value="InterPro"/>
</dbReference>
<evidence type="ECO:0000313" key="5">
    <source>
        <dbReference type="EMBL" id="MBC6679422.1"/>
    </source>
</evidence>
<evidence type="ECO:0000256" key="1">
    <source>
        <dbReference type="ARBA" id="ARBA00023015"/>
    </source>
</evidence>
<evidence type="ECO:0000259" key="4">
    <source>
        <dbReference type="PROSITE" id="PS50949"/>
    </source>
</evidence>
<reference evidence="5" key="1">
    <citation type="submission" date="2020-08" db="EMBL/GenBank/DDBJ databases">
        <title>Genome public.</title>
        <authorList>
            <person name="Liu C."/>
            <person name="Sun Q."/>
        </authorList>
    </citation>
    <scope>NUCLEOTIDE SEQUENCE</scope>
    <source>
        <strain evidence="5">BX12</strain>
    </source>
</reference>
<feature type="domain" description="HTH gntR-type" evidence="4">
    <location>
        <begin position="3"/>
        <end position="71"/>
    </location>
</feature>
<sequence length="233" mass="26948">MAQAKYLQVKEDILKKIQIGKLCPMDMLPSENALCQEYSMSRMSIRKALNILLSEGYISSVPGKGYFVNRPTIDQYILRCDSNQFTEVTIDQIRLKTSTIVRPDDDIRLRLKLHEKEKAIVLEHLYYANQKIAAWSQKYLPYRKGSPLIEEVIGYATHPDKAYEKRYPFALEKSIELSTMLTDETLMQIFQLSAPDSVLVISQSFHDREQVPILWGKMFILSEYSKLTAESLL</sequence>
<keyword evidence="1" id="KW-0805">Transcription regulation</keyword>
<dbReference type="Proteomes" id="UP000602647">
    <property type="component" value="Unassembled WGS sequence"/>
</dbReference>
<dbReference type="RefSeq" id="WP_187302528.1">
    <property type="nucleotide sequence ID" value="NZ_JACRYT010000004.1"/>
</dbReference>
<proteinExistence type="predicted"/>
<evidence type="ECO:0000256" key="2">
    <source>
        <dbReference type="ARBA" id="ARBA00023125"/>
    </source>
</evidence>
<protein>
    <submittedName>
        <fullName evidence="5">GntR family transcriptional regulator</fullName>
    </submittedName>
</protein>
<dbReference type="Gene3D" id="1.10.10.10">
    <property type="entry name" value="Winged helix-like DNA-binding domain superfamily/Winged helix DNA-binding domain"/>
    <property type="match status" value="1"/>
</dbReference>
<dbReference type="SMART" id="SM00866">
    <property type="entry name" value="UTRA"/>
    <property type="match status" value="1"/>
</dbReference>
<dbReference type="SUPFAM" id="SSF64288">
    <property type="entry name" value="Chorismate lyase-like"/>
    <property type="match status" value="1"/>
</dbReference>
<dbReference type="EMBL" id="JACRYT010000004">
    <property type="protein sequence ID" value="MBC6679422.1"/>
    <property type="molecule type" value="Genomic_DNA"/>
</dbReference>
<dbReference type="SMART" id="SM00345">
    <property type="entry name" value="HTH_GNTR"/>
    <property type="match status" value="1"/>
</dbReference>
<dbReference type="PROSITE" id="PS50949">
    <property type="entry name" value="HTH_GNTR"/>
    <property type="match status" value="1"/>
</dbReference>
<dbReference type="InterPro" id="IPR000524">
    <property type="entry name" value="Tscrpt_reg_HTH_GntR"/>
</dbReference>
<keyword evidence="6" id="KW-1185">Reference proteome</keyword>
<accession>A0A923SQA5</accession>
<keyword evidence="3" id="KW-0804">Transcription</keyword>
<dbReference type="Pfam" id="PF07702">
    <property type="entry name" value="UTRA"/>
    <property type="match status" value="1"/>
</dbReference>
<gene>
    <name evidence="5" type="ORF">H9L42_06240</name>
</gene>
<dbReference type="PRINTS" id="PR00035">
    <property type="entry name" value="HTHGNTR"/>
</dbReference>
<name>A0A923SQA5_9FIRM</name>
<dbReference type="InterPro" id="IPR036388">
    <property type="entry name" value="WH-like_DNA-bd_sf"/>
</dbReference>
<dbReference type="AlphaFoldDB" id="A0A923SQA5"/>
<dbReference type="InterPro" id="IPR011663">
    <property type="entry name" value="UTRA"/>
</dbReference>
<dbReference type="SUPFAM" id="SSF46785">
    <property type="entry name" value="Winged helix' DNA-binding domain"/>
    <property type="match status" value="1"/>
</dbReference>
<dbReference type="InterPro" id="IPR050679">
    <property type="entry name" value="Bact_HTH_transcr_reg"/>
</dbReference>
<dbReference type="CDD" id="cd07377">
    <property type="entry name" value="WHTH_GntR"/>
    <property type="match status" value="1"/>
</dbReference>
<dbReference type="Pfam" id="PF00392">
    <property type="entry name" value="GntR"/>
    <property type="match status" value="1"/>
</dbReference>
<evidence type="ECO:0000256" key="3">
    <source>
        <dbReference type="ARBA" id="ARBA00023163"/>
    </source>
</evidence>
<dbReference type="InterPro" id="IPR036390">
    <property type="entry name" value="WH_DNA-bd_sf"/>
</dbReference>